<dbReference type="PANTHER" id="PTHR45926">
    <property type="entry name" value="OSJNBA0053K19.4 PROTEIN"/>
    <property type="match status" value="1"/>
</dbReference>
<evidence type="ECO:0000259" key="3">
    <source>
        <dbReference type="PROSITE" id="PS50014"/>
    </source>
</evidence>
<name>A0A1J4K2L6_9EUKA</name>
<proteinExistence type="predicted"/>
<protein>
    <submittedName>
        <fullName evidence="4">Bromodomain containing protein</fullName>
    </submittedName>
</protein>
<dbReference type="InterPro" id="IPR001487">
    <property type="entry name" value="Bromodomain"/>
</dbReference>
<evidence type="ECO:0000256" key="1">
    <source>
        <dbReference type="ARBA" id="ARBA00023117"/>
    </source>
</evidence>
<feature type="domain" description="Bromo" evidence="3">
    <location>
        <begin position="22"/>
        <end position="95"/>
    </location>
</feature>
<keyword evidence="5" id="KW-1185">Reference proteome</keyword>
<dbReference type="CDD" id="cd04369">
    <property type="entry name" value="Bromodomain"/>
    <property type="match status" value="1"/>
</dbReference>
<dbReference type="SUPFAM" id="SSF47370">
    <property type="entry name" value="Bromodomain"/>
    <property type="match status" value="1"/>
</dbReference>
<dbReference type="Pfam" id="PF00439">
    <property type="entry name" value="Bromodomain"/>
    <property type="match status" value="1"/>
</dbReference>
<evidence type="ECO:0000313" key="4">
    <source>
        <dbReference type="EMBL" id="OHT05210.1"/>
    </source>
</evidence>
<dbReference type="Proteomes" id="UP000179807">
    <property type="component" value="Unassembled WGS sequence"/>
</dbReference>
<dbReference type="OrthoDB" id="21449at2759"/>
<gene>
    <name evidence="4" type="ORF">TRFO_27152</name>
</gene>
<evidence type="ECO:0000313" key="5">
    <source>
        <dbReference type="Proteomes" id="UP000179807"/>
    </source>
</evidence>
<reference evidence="4" key="1">
    <citation type="submission" date="2016-10" db="EMBL/GenBank/DDBJ databases">
        <authorList>
            <person name="Benchimol M."/>
            <person name="Almeida L.G."/>
            <person name="Vasconcelos A.T."/>
            <person name="Perreira-Neves A."/>
            <person name="Rosa I.A."/>
            <person name="Tasca T."/>
            <person name="Bogo M.R."/>
            <person name="de Souza W."/>
        </authorList>
    </citation>
    <scope>NUCLEOTIDE SEQUENCE [LARGE SCALE GENOMIC DNA]</scope>
    <source>
        <strain evidence="4">K</strain>
    </source>
</reference>
<dbReference type="PROSITE" id="PS50014">
    <property type="entry name" value="BROMODOMAIN_2"/>
    <property type="match status" value="1"/>
</dbReference>
<dbReference type="GeneID" id="94840070"/>
<organism evidence="4 5">
    <name type="scientific">Tritrichomonas foetus</name>
    <dbReference type="NCBI Taxonomy" id="1144522"/>
    <lineage>
        <taxon>Eukaryota</taxon>
        <taxon>Metamonada</taxon>
        <taxon>Parabasalia</taxon>
        <taxon>Tritrichomonadida</taxon>
        <taxon>Tritrichomonadidae</taxon>
        <taxon>Tritrichomonas</taxon>
    </lineage>
</organism>
<dbReference type="SMART" id="SM00297">
    <property type="entry name" value="BROMO"/>
    <property type="match status" value="1"/>
</dbReference>
<dbReference type="EMBL" id="MLAK01000766">
    <property type="protein sequence ID" value="OHT05210.1"/>
    <property type="molecule type" value="Genomic_DNA"/>
</dbReference>
<dbReference type="InterPro" id="IPR036427">
    <property type="entry name" value="Bromodomain-like_sf"/>
</dbReference>
<dbReference type="AlphaFoldDB" id="A0A1J4K2L6"/>
<dbReference type="PRINTS" id="PR00503">
    <property type="entry name" value="BROMODOMAIN"/>
</dbReference>
<dbReference type="Gene3D" id="1.20.920.10">
    <property type="entry name" value="Bromodomain-like"/>
    <property type="match status" value="1"/>
</dbReference>
<accession>A0A1J4K2L6</accession>
<sequence>MNQRKASPEELRVCLKITENLMKHPIASMFLRPVDTKADNAPDYYFQIKNPQDLGTIKRRLEEKNYYRYVSDWERDMNCVWANCIQYNGETSYLADFSREMKRLFEKMITKVRIRSYEGWINRIQDLFEEIDDSLKHSPHQIGLQFAYKPLSSPMNRTTIEKFIRAANGLTSKDDILHLIQLAALNGAAFEQRRDDAIIDLSTVKESGIRQLVKYTKDRYAENHMIYPE</sequence>
<evidence type="ECO:0000256" key="2">
    <source>
        <dbReference type="PROSITE-ProRule" id="PRU00035"/>
    </source>
</evidence>
<comment type="caution">
    <text evidence="4">The sequence shown here is derived from an EMBL/GenBank/DDBJ whole genome shotgun (WGS) entry which is preliminary data.</text>
</comment>
<dbReference type="RefSeq" id="XP_068358346.1">
    <property type="nucleotide sequence ID" value="XM_068505366.1"/>
</dbReference>
<keyword evidence="1 2" id="KW-0103">Bromodomain</keyword>
<dbReference type="VEuPathDB" id="TrichDB:TRFO_27152"/>